<comment type="caution">
    <text evidence="2">The sequence shown here is derived from an EMBL/GenBank/DDBJ whole genome shotgun (WGS) entry which is preliminary data.</text>
</comment>
<proteinExistence type="predicted"/>
<dbReference type="RefSeq" id="WP_225240442.1">
    <property type="nucleotide sequence ID" value="NZ_JAHYBX010000013.1"/>
</dbReference>
<feature type="transmembrane region" description="Helical" evidence="1">
    <location>
        <begin position="156"/>
        <end position="184"/>
    </location>
</feature>
<evidence type="ECO:0000256" key="1">
    <source>
        <dbReference type="SAM" id="Phobius"/>
    </source>
</evidence>
<accession>A0ABS7YF03</accession>
<feature type="transmembrane region" description="Helical" evidence="1">
    <location>
        <begin position="466"/>
        <end position="487"/>
    </location>
</feature>
<dbReference type="Proteomes" id="UP001198602">
    <property type="component" value="Unassembled WGS sequence"/>
</dbReference>
<evidence type="ECO:0000313" key="3">
    <source>
        <dbReference type="Proteomes" id="UP001198602"/>
    </source>
</evidence>
<sequence>MRVRPGSVGWLWWHELRLLWFAMGSGKPGKARRRPGLAGLATIAVAWLALHGVAYVALRRLDGLGGAVEGDPRVLVAVSALLFGCMSFMLSSALKSCVLVLFERGDLDLLLSSPLSSHSIFAVRLGTVAVGTAALYLFFLTPFAHAGALLGHAGWLAVYPVMLGMGTVVACAAMLMTLGLVRLIGARRTRIVAQVIGAFAGASIFLLSQLFAHFSSSMETRAMQAFTQAFGANGVLGSGSPLWLPGRALLGEPLPVLGTTLLAAAAFVFTARCTHRFFVHGLQQAASSGRAARKPAGGLRFQFGHSLFTSVLIKEWRLIVRDPHLISQVALQLVYLLPLFFIIFRRGDFQMPAIAAGLTLLCSSITASLAWIVVSAEDAPDLLRLAPAPASTVRLAKLASAVLPSLAIVALPLVWLVQRAPGAGLLVAFTIIGAVCSAALIVHWCGRPGLRSDYLARGKSDFLTSILEMFNSLSWGALAWSLASLTGERSDRFVVAVSFSALAPLVTLVFSWCLRRPQA</sequence>
<keyword evidence="1" id="KW-0812">Transmembrane</keyword>
<feature type="transmembrane region" description="Helical" evidence="1">
    <location>
        <begin position="350"/>
        <end position="374"/>
    </location>
</feature>
<keyword evidence="1" id="KW-0472">Membrane</keyword>
<dbReference type="EMBL" id="JAHYBX010000013">
    <property type="protein sequence ID" value="MCA1858284.1"/>
    <property type="molecule type" value="Genomic_DNA"/>
</dbReference>
<feature type="transmembrane region" description="Helical" evidence="1">
    <location>
        <begin position="325"/>
        <end position="344"/>
    </location>
</feature>
<evidence type="ECO:0000313" key="2">
    <source>
        <dbReference type="EMBL" id="MCA1858284.1"/>
    </source>
</evidence>
<protein>
    <recommendedName>
        <fullName evidence="4">ABC-2 type transport system permease protein</fullName>
    </recommendedName>
</protein>
<organism evidence="2 3">
    <name type="scientific">Massilia hydrophila</name>
    <dbReference type="NCBI Taxonomy" id="3044279"/>
    <lineage>
        <taxon>Bacteria</taxon>
        <taxon>Pseudomonadati</taxon>
        <taxon>Pseudomonadota</taxon>
        <taxon>Betaproteobacteria</taxon>
        <taxon>Burkholderiales</taxon>
        <taxon>Oxalobacteraceae</taxon>
        <taxon>Telluria group</taxon>
        <taxon>Massilia</taxon>
    </lineage>
</organism>
<gene>
    <name evidence="2" type="ORF">LE190_20475</name>
</gene>
<feature type="transmembrane region" description="Helical" evidence="1">
    <location>
        <begin position="37"/>
        <end position="58"/>
    </location>
</feature>
<evidence type="ECO:0008006" key="4">
    <source>
        <dbReference type="Google" id="ProtNLM"/>
    </source>
</evidence>
<feature type="transmembrane region" description="Helical" evidence="1">
    <location>
        <begin position="122"/>
        <end position="144"/>
    </location>
</feature>
<keyword evidence="3" id="KW-1185">Reference proteome</keyword>
<keyword evidence="1" id="KW-1133">Transmembrane helix</keyword>
<reference evidence="2 3" key="1">
    <citation type="submission" date="2021-07" db="EMBL/GenBank/DDBJ databases">
        <title>Characterization of Violacein-producing bacteria and related species.</title>
        <authorList>
            <person name="Wilson H.S."/>
            <person name="De Leon M.E."/>
        </authorList>
    </citation>
    <scope>NUCLEOTIDE SEQUENCE [LARGE SCALE GENOMIC DNA]</scope>
    <source>
        <strain evidence="2 3">HSC-2F05</strain>
    </source>
</reference>
<feature type="transmembrane region" description="Helical" evidence="1">
    <location>
        <begin position="78"/>
        <end position="102"/>
    </location>
</feature>
<feature type="transmembrane region" description="Helical" evidence="1">
    <location>
        <begin position="493"/>
        <end position="514"/>
    </location>
</feature>
<feature type="transmembrane region" description="Helical" evidence="1">
    <location>
        <begin position="253"/>
        <end position="271"/>
    </location>
</feature>
<name>A0ABS7YF03_9BURK</name>
<feature type="transmembrane region" description="Helical" evidence="1">
    <location>
        <begin position="423"/>
        <end position="445"/>
    </location>
</feature>
<feature type="transmembrane region" description="Helical" evidence="1">
    <location>
        <begin position="395"/>
        <end position="417"/>
    </location>
</feature>
<feature type="transmembrane region" description="Helical" evidence="1">
    <location>
        <begin position="191"/>
        <end position="212"/>
    </location>
</feature>